<evidence type="ECO:0000313" key="11">
    <source>
        <dbReference type="Proteomes" id="UP000034279"/>
    </source>
</evidence>
<evidence type="ECO:0000313" key="12">
    <source>
        <dbReference type="Proteomes" id="UP000034468"/>
    </source>
</evidence>
<dbReference type="RefSeq" id="WP_052735698.1">
    <property type="nucleotide sequence ID" value="NZ_JJPI01000099.1"/>
</dbReference>
<dbReference type="EMBL" id="JJPW01000002">
    <property type="protein sequence ID" value="KKH04268.1"/>
    <property type="molecule type" value="Genomic_DNA"/>
</dbReference>
<evidence type="ECO:0000313" key="8">
    <source>
        <dbReference type="Proteomes" id="UP000033835"/>
    </source>
</evidence>
<comment type="caution">
    <text evidence="7">The sequence shown here is derived from an EMBL/GenBank/DDBJ whole genome shotgun (WGS) entry which is preliminary data.</text>
</comment>
<evidence type="ECO:0000313" key="7">
    <source>
        <dbReference type="EMBL" id="KKH04268.1"/>
    </source>
</evidence>
<organism evidence="7 10">
    <name type="scientific">Methanosarcina mazei</name>
    <name type="common">Methanosarcina frisia</name>
    <dbReference type="NCBI Taxonomy" id="2209"/>
    <lineage>
        <taxon>Archaea</taxon>
        <taxon>Methanobacteriati</taxon>
        <taxon>Methanobacteriota</taxon>
        <taxon>Stenosarchaea group</taxon>
        <taxon>Methanomicrobia</taxon>
        <taxon>Methanosarcinales</taxon>
        <taxon>Methanosarcinaceae</taxon>
        <taxon>Methanosarcina</taxon>
    </lineage>
</organism>
<dbReference type="Proteomes" id="UP000034253">
    <property type="component" value="Unassembled WGS sequence"/>
</dbReference>
<dbReference type="Proteomes" id="UP000034468">
    <property type="component" value="Unassembled WGS sequence"/>
</dbReference>
<gene>
    <name evidence="2" type="ORF">DU33_08725</name>
    <name evidence="4" type="ORF">DU45_07700</name>
    <name evidence="7" type="ORF">DU56_08565</name>
    <name evidence="3" type="ORF">DU64_06485</name>
    <name evidence="5" type="ORF">DU66_08150</name>
    <name evidence="6" type="ORF">DU68_08405</name>
</gene>
<dbReference type="Proteomes" id="UP000034279">
    <property type="component" value="Unassembled WGS sequence"/>
</dbReference>
<evidence type="ECO:0000256" key="1">
    <source>
        <dbReference type="SAM" id="Phobius"/>
    </source>
</evidence>
<keyword evidence="1" id="KW-1133">Transmembrane helix</keyword>
<evidence type="ECO:0000313" key="10">
    <source>
        <dbReference type="Proteomes" id="UP000034253"/>
    </source>
</evidence>
<evidence type="ECO:0000313" key="3">
    <source>
        <dbReference type="EMBL" id="KKG63178.1"/>
    </source>
</evidence>
<sequence>MIFLDIEDNTGATFTLDELFNFYRSTFVPAYADLVGYIGDKPAQTLIELENTLAHISQYYDPNLPTGDKEQNLNKAYSHLTRATLDCYKSLWTEMNKDIKKINDDVYARALILNVPEEKFIREYQEFKSKAQIARSMELTNIGIHPLGSLHLYKETIEIGKNLVKYIDADNKQKYNTFRHLDKMREYFIGFVIGVASGLLANYIWNL</sequence>
<proteinExistence type="predicted"/>
<reference evidence="8 9" key="1">
    <citation type="journal article" date="2015" name="ISME J.">
        <title>Genomic and phenotypic differentiation among Methanosarcina mazei populations from Columbia River sediment.</title>
        <authorList>
            <person name="Youngblut N.D."/>
            <person name="Wirth J.S."/>
            <person name="Henriksen J.R."/>
            <person name="Smith M."/>
            <person name="Simon H."/>
            <person name="Metcalf W.W."/>
            <person name="Whitaker R.J."/>
        </authorList>
    </citation>
    <scope>NUCLEOTIDE SEQUENCE [LARGE SCALE GENOMIC DNA]</scope>
    <source>
        <strain evidence="2 9">3.F.T.1A.1</strain>
        <strain evidence="3 11">3.F.T.1A.2</strain>
        <strain evidence="4 13">3.F.T.1A.4</strain>
        <strain evidence="5 12">3.H.M.1B.1</strain>
        <strain evidence="6 8">3.H.M.1B.2</strain>
        <strain evidence="7 10">3.H.M.1B.5</strain>
    </source>
</reference>
<evidence type="ECO:0000313" key="5">
    <source>
        <dbReference type="EMBL" id="KKG96597.1"/>
    </source>
</evidence>
<evidence type="ECO:0000313" key="6">
    <source>
        <dbReference type="EMBL" id="KKH01749.1"/>
    </source>
</evidence>
<name>A0A0F8JQ62_METMZ</name>
<dbReference type="EMBL" id="JJPK01000011">
    <property type="protein sequence ID" value="KKG65479.1"/>
    <property type="molecule type" value="Genomic_DNA"/>
</dbReference>
<dbReference type="AlphaFoldDB" id="A0A0F8JQ62"/>
<keyword evidence="1" id="KW-0472">Membrane</keyword>
<evidence type="ECO:0000313" key="13">
    <source>
        <dbReference type="Proteomes" id="UP000034566"/>
    </source>
</evidence>
<dbReference type="Proteomes" id="UP000033835">
    <property type="component" value="Unassembled WGS sequence"/>
</dbReference>
<dbReference type="EMBL" id="JJPJ01000058">
    <property type="protein sequence ID" value="KKG63178.1"/>
    <property type="molecule type" value="Genomic_DNA"/>
</dbReference>
<protein>
    <submittedName>
        <fullName evidence="7">Uncharacterized protein</fullName>
    </submittedName>
</protein>
<evidence type="ECO:0000313" key="2">
    <source>
        <dbReference type="EMBL" id="KKG52654.1"/>
    </source>
</evidence>
<dbReference type="EMBL" id="JJPV01000039">
    <property type="protein sequence ID" value="KKH01749.1"/>
    <property type="molecule type" value="Genomic_DNA"/>
</dbReference>
<dbReference type="Proteomes" id="UP000034188">
    <property type="component" value="Unassembled WGS sequence"/>
</dbReference>
<evidence type="ECO:0000313" key="4">
    <source>
        <dbReference type="EMBL" id="KKG65479.1"/>
    </source>
</evidence>
<feature type="transmembrane region" description="Helical" evidence="1">
    <location>
        <begin position="187"/>
        <end position="205"/>
    </location>
</feature>
<dbReference type="Proteomes" id="UP000034566">
    <property type="component" value="Unassembled WGS sequence"/>
</dbReference>
<keyword evidence="1" id="KW-0812">Transmembrane</keyword>
<dbReference type="PATRIC" id="fig|2209.42.peg.1940"/>
<evidence type="ECO:0000313" key="9">
    <source>
        <dbReference type="Proteomes" id="UP000034188"/>
    </source>
</evidence>
<dbReference type="EMBL" id="JJPU01000112">
    <property type="protein sequence ID" value="KKG96597.1"/>
    <property type="molecule type" value="Genomic_DNA"/>
</dbReference>
<accession>A0A0F8JQ62</accession>
<dbReference type="EMBL" id="JJPI01000099">
    <property type="protein sequence ID" value="KKG52654.1"/>
    <property type="molecule type" value="Genomic_DNA"/>
</dbReference>